<feature type="region of interest" description="Disordered" evidence="1">
    <location>
        <begin position="416"/>
        <end position="435"/>
    </location>
</feature>
<keyword evidence="3" id="KW-1185">Reference proteome</keyword>
<protein>
    <recommendedName>
        <fullName evidence="4">Integrase catalytic domain-containing protein</fullName>
    </recommendedName>
</protein>
<name>A0AAD2CG73_9STRA</name>
<dbReference type="InterPro" id="IPR036397">
    <property type="entry name" value="RNaseH_sf"/>
</dbReference>
<sequence length="688" mass="76163">MDVIKNPGMNLYQGRDQPNKGKGKGKGKPKDGKKKAACYVCDKEDHMSPKYPDRLLPEIQWKHPKHYVDYGKKLNLNQIGATVSTTVTVPGPSPATSVITGGTLSVAGSVNTPLRLAGTTGNQMIQVPTGNQMMQVPSGMQLMQIPTQGGGTVTVPYSMNANGEIAFSGMQLSQQGFCGAQVRQGFDATQARTPQVVKTGYFDTSNVFQDAIKGKDENGNDVYLIPCPAGTTNVELQSDWHYASKNEDLPDLATEADRAEKELDMHTNVGSRVLDEEGFLGRFPPPAYYDEDRIANVLAMREMNANGEITFSGMKLSQQGFCGAQVRQGFDATQARTPQVVKTGYFDTSNVFQDAIKGKDENGNDVYLIPCPAGTTNVELQSDWHYASENEDLPDLATEADREAINHAEAIFGPDASTLKGKSTRPTPKKTYDNFFSPPEELYQHNRTITVCIDHMEIENAKFLTCIDTTVRYRSCIPVPNLKSDPVFEALDKMFRRYNKAGFQVKTIKCDQAFIPLTDDMLDDMGVTINPTAAGDHKPTARQSNRTLKERVRQLIDNVNINYKSDMVAELGQYVHAIGTDSSNSMEPQSIEAIYIEPTKGQRNGHRVLISRPKVVVLPVTDQVIQRVEAWAAAKGVTSMKFFDKTRDLETFQDGDQIAGVDDTEQGYLEEAFDQDYEPEEEDERDFN</sequence>
<dbReference type="InterPro" id="IPR012337">
    <property type="entry name" value="RNaseH-like_sf"/>
</dbReference>
<proteinExistence type="predicted"/>
<dbReference type="Gene3D" id="3.30.420.10">
    <property type="entry name" value="Ribonuclease H-like superfamily/Ribonuclease H"/>
    <property type="match status" value="1"/>
</dbReference>
<feature type="region of interest" description="Disordered" evidence="1">
    <location>
        <begin position="1"/>
        <end position="35"/>
    </location>
</feature>
<evidence type="ECO:0000313" key="3">
    <source>
        <dbReference type="Proteomes" id="UP001295423"/>
    </source>
</evidence>
<feature type="non-terminal residue" evidence="2">
    <location>
        <position position="1"/>
    </location>
</feature>
<reference evidence="2" key="1">
    <citation type="submission" date="2023-08" db="EMBL/GenBank/DDBJ databases">
        <authorList>
            <person name="Audoor S."/>
            <person name="Bilcke G."/>
        </authorList>
    </citation>
    <scope>NUCLEOTIDE SEQUENCE</scope>
</reference>
<evidence type="ECO:0000313" key="2">
    <source>
        <dbReference type="EMBL" id="CAJ1931606.1"/>
    </source>
</evidence>
<dbReference type="AlphaFoldDB" id="A0AAD2CG73"/>
<accession>A0AAD2CG73</accession>
<feature type="region of interest" description="Disordered" evidence="1">
    <location>
        <begin position="665"/>
        <end position="688"/>
    </location>
</feature>
<dbReference type="SUPFAM" id="SSF53098">
    <property type="entry name" value="Ribonuclease H-like"/>
    <property type="match status" value="1"/>
</dbReference>
<feature type="compositionally biased region" description="Acidic residues" evidence="1">
    <location>
        <begin position="671"/>
        <end position="688"/>
    </location>
</feature>
<evidence type="ECO:0000256" key="1">
    <source>
        <dbReference type="SAM" id="MobiDB-lite"/>
    </source>
</evidence>
<organism evidence="2 3">
    <name type="scientific">Cylindrotheca closterium</name>
    <dbReference type="NCBI Taxonomy" id="2856"/>
    <lineage>
        <taxon>Eukaryota</taxon>
        <taxon>Sar</taxon>
        <taxon>Stramenopiles</taxon>
        <taxon>Ochrophyta</taxon>
        <taxon>Bacillariophyta</taxon>
        <taxon>Bacillariophyceae</taxon>
        <taxon>Bacillariophycidae</taxon>
        <taxon>Bacillariales</taxon>
        <taxon>Bacillariaceae</taxon>
        <taxon>Cylindrotheca</taxon>
    </lineage>
</organism>
<feature type="compositionally biased region" description="Basic residues" evidence="1">
    <location>
        <begin position="21"/>
        <end position="35"/>
    </location>
</feature>
<dbReference type="Proteomes" id="UP001295423">
    <property type="component" value="Unassembled WGS sequence"/>
</dbReference>
<dbReference type="EMBL" id="CAKOGP040000164">
    <property type="protein sequence ID" value="CAJ1931606.1"/>
    <property type="molecule type" value="Genomic_DNA"/>
</dbReference>
<comment type="caution">
    <text evidence="2">The sequence shown here is derived from an EMBL/GenBank/DDBJ whole genome shotgun (WGS) entry which is preliminary data.</text>
</comment>
<dbReference type="GO" id="GO:0003676">
    <property type="term" value="F:nucleic acid binding"/>
    <property type="evidence" value="ECO:0007669"/>
    <property type="project" value="InterPro"/>
</dbReference>
<gene>
    <name evidence="2" type="ORF">CYCCA115_LOCUS2464</name>
</gene>
<evidence type="ECO:0008006" key="4">
    <source>
        <dbReference type="Google" id="ProtNLM"/>
    </source>
</evidence>